<dbReference type="Gene3D" id="3.90.79.10">
    <property type="entry name" value="Nucleoside Triphosphate Pyrophosphohydrolase"/>
    <property type="match status" value="1"/>
</dbReference>
<evidence type="ECO:0000256" key="3">
    <source>
        <dbReference type="ARBA" id="ARBA00022723"/>
    </source>
</evidence>
<dbReference type="Gene3D" id="3.90.79.20">
    <property type="match status" value="1"/>
</dbReference>
<evidence type="ECO:0000259" key="7">
    <source>
        <dbReference type="PROSITE" id="PS51462"/>
    </source>
</evidence>
<dbReference type="PROSITE" id="PS00893">
    <property type="entry name" value="NUDIX_BOX"/>
    <property type="match status" value="1"/>
</dbReference>
<keyword evidence="5" id="KW-0460">Magnesium</keyword>
<protein>
    <recommendedName>
        <fullName evidence="2">NAD(+) diphosphatase</fullName>
        <ecNumber evidence="2">3.6.1.22</ecNumber>
    </recommendedName>
</protein>
<comment type="cofactor">
    <cofactor evidence="1">
        <name>Mg(2+)</name>
        <dbReference type="ChEBI" id="CHEBI:18420"/>
    </cofactor>
</comment>
<evidence type="ECO:0000313" key="8">
    <source>
        <dbReference type="EMBL" id="GGC02738.1"/>
    </source>
</evidence>
<evidence type="ECO:0000256" key="5">
    <source>
        <dbReference type="ARBA" id="ARBA00022842"/>
    </source>
</evidence>
<dbReference type="EC" id="3.6.1.22" evidence="2"/>
<dbReference type="InterPro" id="IPR000086">
    <property type="entry name" value="NUDIX_hydrolase_dom"/>
</dbReference>
<dbReference type="EMBL" id="BMIJ01000006">
    <property type="protein sequence ID" value="GGC02738.1"/>
    <property type="molecule type" value="Genomic_DNA"/>
</dbReference>
<dbReference type="PANTHER" id="PTHR11383:SF3">
    <property type="entry name" value="NAD(P)H PYROPHOSPHATASE NUDT13, MITOCHONDRIAL"/>
    <property type="match status" value="1"/>
</dbReference>
<dbReference type="InterPro" id="IPR015376">
    <property type="entry name" value="Znr_NADH_PPase"/>
</dbReference>
<dbReference type="SUPFAM" id="SSF55811">
    <property type="entry name" value="Nudix"/>
    <property type="match status" value="1"/>
</dbReference>
<evidence type="ECO:0000313" key="9">
    <source>
        <dbReference type="Proteomes" id="UP000629025"/>
    </source>
</evidence>
<keyword evidence="4" id="KW-0378">Hydrolase</keyword>
<comment type="caution">
    <text evidence="8">The sequence shown here is derived from an EMBL/GenBank/DDBJ whole genome shotgun (WGS) entry which is preliminary data.</text>
</comment>
<name>A0ABQ1KL18_9GAMM</name>
<dbReference type="CDD" id="cd03429">
    <property type="entry name" value="NUDIX_NADH_pyrophosphatase_Nudt13"/>
    <property type="match status" value="1"/>
</dbReference>
<organism evidence="8 9">
    <name type="scientific">Marinobacterium zhoushanense</name>
    <dbReference type="NCBI Taxonomy" id="1679163"/>
    <lineage>
        <taxon>Bacteria</taxon>
        <taxon>Pseudomonadati</taxon>
        <taxon>Pseudomonadota</taxon>
        <taxon>Gammaproteobacteria</taxon>
        <taxon>Oceanospirillales</taxon>
        <taxon>Oceanospirillaceae</taxon>
        <taxon>Marinobacterium</taxon>
    </lineage>
</organism>
<evidence type="ECO:0000256" key="2">
    <source>
        <dbReference type="ARBA" id="ARBA00012381"/>
    </source>
</evidence>
<proteinExistence type="predicted"/>
<dbReference type="Pfam" id="PF09297">
    <property type="entry name" value="Zn_ribbon_NUD"/>
    <property type="match status" value="1"/>
</dbReference>
<sequence length="244" mass="26791">MKYLVSHQGKLLSDRLSEPLFGERPISEAGCEALYQVVEGVSLLVANSDLHGLLPLDLRSKLAQADEAGFGLLARAAQIAVWHDRHRYCGHCGSAVEVDAVELAKVCHSCGLSVYPRISPCIIVLVVDGDRCLLAHNPRFPRGRFSTLAGFIEAGESAEAAVAREIREEVGVEVNNIRYVTSQAWPFPHSLMLGFFADYAGGELKPDGVEITEAGWFSREELPDLPPRFAISRLLIERFIAGRH</sequence>
<keyword evidence="6" id="KW-0520">NAD</keyword>
<keyword evidence="3" id="KW-0479">Metal-binding</keyword>
<dbReference type="InterPro" id="IPR015797">
    <property type="entry name" value="NUDIX_hydrolase-like_dom_sf"/>
</dbReference>
<evidence type="ECO:0000256" key="6">
    <source>
        <dbReference type="ARBA" id="ARBA00023027"/>
    </source>
</evidence>
<dbReference type="Proteomes" id="UP000629025">
    <property type="component" value="Unassembled WGS sequence"/>
</dbReference>
<gene>
    <name evidence="8" type="ORF">GCM10011352_31210</name>
</gene>
<reference evidence="9" key="1">
    <citation type="journal article" date="2019" name="Int. J. Syst. Evol. Microbiol.">
        <title>The Global Catalogue of Microorganisms (GCM) 10K type strain sequencing project: providing services to taxonomists for standard genome sequencing and annotation.</title>
        <authorList>
            <consortium name="The Broad Institute Genomics Platform"/>
            <consortium name="The Broad Institute Genome Sequencing Center for Infectious Disease"/>
            <person name="Wu L."/>
            <person name="Ma J."/>
        </authorList>
    </citation>
    <scope>NUCLEOTIDE SEQUENCE [LARGE SCALE GENOMIC DNA]</scope>
    <source>
        <strain evidence="9">CGMCC 1.15341</strain>
    </source>
</reference>
<dbReference type="RefSeq" id="WP_229680795.1">
    <property type="nucleotide sequence ID" value="NZ_BMIJ01000006.1"/>
</dbReference>
<dbReference type="PROSITE" id="PS51462">
    <property type="entry name" value="NUDIX"/>
    <property type="match status" value="1"/>
</dbReference>
<evidence type="ECO:0000256" key="4">
    <source>
        <dbReference type="ARBA" id="ARBA00022801"/>
    </source>
</evidence>
<dbReference type="Pfam" id="PF00293">
    <property type="entry name" value="NUDIX"/>
    <property type="match status" value="1"/>
</dbReference>
<dbReference type="InterPro" id="IPR020084">
    <property type="entry name" value="NUDIX_hydrolase_CS"/>
</dbReference>
<dbReference type="InterPro" id="IPR049734">
    <property type="entry name" value="NudC-like_C"/>
</dbReference>
<keyword evidence="9" id="KW-1185">Reference proteome</keyword>
<dbReference type="NCBIfam" id="NF001299">
    <property type="entry name" value="PRK00241.1"/>
    <property type="match status" value="1"/>
</dbReference>
<dbReference type="PANTHER" id="PTHR11383">
    <property type="entry name" value="NUCLEOSIDE DIPHOSPHATE-LINKED MOIETY X MOTIF 13"/>
    <property type="match status" value="1"/>
</dbReference>
<feature type="domain" description="Nudix hydrolase" evidence="7">
    <location>
        <begin position="116"/>
        <end position="239"/>
    </location>
</feature>
<accession>A0ABQ1KL18</accession>
<evidence type="ECO:0000256" key="1">
    <source>
        <dbReference type="ARBA" id="ARBA00001946"/>
    </source>
</evidence>